<proteinExistence type="predicted"/>
<keyword evidence="2" id="KW-1185">Reference proteome</keyword>
<evidence type="ECO:0000313" key="2">
    <source>
        <dbReference type="Proteomes" id="UP001320706"/>
    </source>
</evidence>
<comment type="caution">
    <text evidence="1">The sequence shown here is derived from an EMBL/GenBank/DDBJ whole genome shotgun (WGS) entry which is preliminary data.</text>
</comment>
<name>A0ACC3S562_9PEZI</name>
<accession>A0ACC3S562</accession>
<keyword evidence="1" id="KW-0240">DNA-directed RNA polymerase</keyword>
<gene>
    <name evidence="1" type="primary">RPC31</name>
    <name evidence="1" type="ORF">M8818_007770</name>
</gene>
<organism evidence="1 2">
    <name type="scientific">Zalaria obscura</name>
    <dbReference type="NCBI Taxonomy" id="2024903"/>
    <lineage>
        <taxon>Eukaryota</taxon>
        <taxon>Fungi</taxon>
        <taxon>Dikarya</taxon>
        <taxon>Ascomycota</taxon>
        <taxon>Pezizomycotina</taxon>
        <taxon>Dothideomycetes</taxon>
        <taxon>Dothideomycetidae</taxon>
        <taxon>Dothideales</taxon>
        <taxon>Zalariaceae</taxon>
        <taxon>Zalaria</taxon>
    </lineage>
</organism>
<reference evidence="1" key="1">
    <citation type="submission" date="2024-02" db="EMBL/GenBank/DDBJ databases">
        <title>Metagenome Assembled Genome of Zalaria obscura JY119.</title>
        <authorList>
            <person name="Vighnesh L."/>
            <person name="Jagadeeshwari U."/>
            <person name="Venkata Ramana C."/>
            <person name="Sasikala C."/>
        </authorList>
    </citation>
    <scope>NUCLEOTIDE SEQUENCE</scope>
    <source>
        <strain evidence="1">JY119</strain>
    </source>
</reference>
<dbReference type="Proteomes" id="UP001320706">
    <property type="component" value="Unassembled WGS sequence"/>
</dbReference>
<keyword evidence="1" id="KW-0804">Transcription</keyword>
<evidence type="ECO:0000313" key="1">
    <source>
        <dbReference type="EMBL" id="KAK8192600.1"/>
    </source>
</evidence>
<sequence>MTLHVNNSRGNLRIGGIRASDFDVACESMGLARLPFPVPDRLQLHPAIIISLPNSVTSGLPSSTPQHVKPVTYTFKMSRGGRFGGGGGKNDMGKMGGQALPWEFDEELESRLSTKPSEKFPPMQPPIAEPPNEDEKRSVHFHRLIRDAKREGPFYADVDDNVRMRAEAGGPKAAGAIGKEAFFDPFNDQPTYTQRYKRKRRTVPDLSKFPFVKELFPKELWATIDPEDKSHLKKSIGSLNKRTRFDRLLAEGDEEEEGAEVDENEEEKEEDEANPEDKEGDEADPDQFDEDDEDDDDDYNAEQYFDDGEDDAGAGDDDYGGGGEDY</sequence>
<protein>
    <submittedName>
        <fullName evidence="1">DNA-directed RNA polymerase III subunit C31</fullName>
    </submittedName>
</protein>
<dbReference type="EMBL" id="JAMKPW020000044">
    <property type="protein sequence ID" value="KAK8192600.1"/>
    <property type="molecule type" value="Genomic_DNA"/>
</dbReference>